<keyword evidence="7" id="KW-0472">Membrane</keyword>
<dbReference type="AlphaFoldDB" id="A0A0G2F3F8"/>
<keyword evidence="7" id="KW-0812">Transmembrane</keyword>
<reference evidence="9 10" key="1">
    <citation type="submission" date="2015-05" db="EMBL/GenBank/DDBJ databases">
        <title>Distinctive expansion of gene families associated with plant cell wall degradation and secondary metabolism in the genomes of grapevine trunk pathogens.</title>
        <authorList>
            <person name="Lawrence D.P."/>
            <person name="Travadon R."/>
            <person name="Rolshausen P.E."/>
            <person name="Baumgartner K."/>
        </authorList>
    </citation>
    <scope>NUCLEOTIDE SEQUENCE [LARGE SCALE GENOMIC DNA]</scope>
    <source>
        <strain evidence="9">UCRPC4</strain>
    </source>
</reference>
<dbReference type="Gene3D" id="3.10.120.10">
    <property type="entry name" value="Cytochrome b5-like heme/steroid binding domain"/>
    <property type="match status" value="1"/>
</dbReference>
<dbReference type="EMBL" id="LCWF01000009">
    <property type="protein sequence ID" value="KKY28814.1"/>
    <property type="molecule type" value="Genomic_DNA"/>
</dbReference>
<reference evidence="9 10" key="2">
    <citation type="submission" date="2015-05" db="EMBL/GenBank/DDBJ databases">
        <authorList>
            <person name="Morales-Cruz A."/>
            <person name="Amrine K.C."/>
            <person name="Cantu D."/>
        </authorList>
    </citation>
    <scope>NUCLEOTIDE SEQUENCE [LARGE SCALE GENOMIC DNA]</scope>
    <source>
        <strain evidence="9">UCRPC4</strain>
    </source>
</reference>
<dbReference type="SUPFAM" id="SSF55856">
    <property type="entry name" value="Cytochrome b5-like heme/steroid binding domain"/>
    <property type="match status" value="1"/>
</dbReference>
<evidence type="ECO:0000256" key="5">
    <source>
        <dbReference type="ARBA" id="ARBA00023004"/>
    </source>
</evidence>
<dbReference type="PANTHER" id="PTHR10281">
    <property type="entry name" value="MEMBRANE-ASSOCIATED PROGESTERONE RECEPTOR COMPONENT-RELATED"/>
    <property type="match status" value="1"/>
</dbReference>
<dbReference type="SMART" id="SM01117">
    <property type="entry name" value="Cyt-b5"/>
    <property type="match status" value="1"/>
</dbReference>
<keyword evidence="5" id="KW-0408">Iron</keyword>
<organism evidence="9 10">
    <name type="scientific">Phaeomoniella chlamydospora</name>
    <name type="common">Phaeoacremonium chlamydosporum</name>
    <dbReference type="NCBI Taxonomy" id="158046"/>
    <lineage>
        <taxon>Eukaryota</taxon>
        <taxon>Fungi</taxon>
        <taxon>Dikarya</taxon>
        <taxon>Ascomycota</taxon>
        <taxon>Pezizomycotina</taxon>
        <taxon>Eurotiomycetes</taxon>
        <taxon>Chaetothyriomycetidae</taxon>
        <taxon>Phaeomoniellales</taxon>
        <taxon>Phaeomoniellaceae</taxon>
        <taxon>Phaeomoniella</taxon>
    </lineage>
</organism>
<keyword evidence="2" id="KW-0349">Heme</keyword>
<dbReference type="GO" id="GO:0005783">
    <property type="term" value="C:endoplasmic reticulum"/>
    <property type="evidence" value="ECO:0007669"/>
    <property type="project" value="UniProtKB-SubCell"/>
</dbReference>
<protein>
    <submittedName>
        <fullName evidence="9">Putative dna damage response protein</fullName>
    </submittedName>
</protein>
<comment type="caution">
    <text evidence="9">The sequence shown here is derived from an EMBL/GenBank/DDBJ whole genome shotgun (WGS) entry which is preliminary data.</text>
</comment>
<sequence>MSTETITPPPATAATITPTFTPINVLLLTVLAYLIYTSIFRPSSANAPPLLKPNPPIVYQTYTPRTLLPFNGLNNSPVFLAVRGKVFDCSPGRNFYGPGGPYSNFAGRDATRGLACQSFDEEMLTVDLDGPLYEYAKLGEEERENLKGWEERFLDKYLVVGELVSKDEFERRESEGKI</sequence>
<keyword evidence="4" id="KW-0256">Endoplasmic reticulum</keyword>
<dbReference type="PANTHER" id="PTHR10281:SF72">
    <property type="entry name" value="NEUDESIN"/>
    <property type="match status" value="1"/>
</dbReference>
<keyword evidence="10" id="KW-1185">Reference proteome</keyword>
<keyword evidence="3" id="KW-0479">Metal-binding</keyword>
<name>A0A0G2F3F8_PHACM</name>
<accession>A0A0G2F3F8</accession>
<dbReference type="FunFam" id="3.10.120.10:FF:000003">
    <property type="entry name" value="membrane-associated progesterone receptor component 1"/>
    <property type="match status" value="1"/>
</dbReference>
<evidence type="ECO:0000256" key="4">
    <source>
        <dbReference type="ARBA" id="ARBA00022824"/>
    </source>
</evidence>
<evidence type="ECO:0000313" key="9">
    <source>
        <dbReference type="EMBL" id="KKY28814.1"/>
    </source>
</evidence>
<dbReference type="InterPro" id="IPR001199">
    <property type="entry name" value="Cyt_B5-like_heme/steroid-bd"/>
</dbReference>
<evidence type="ECO:0000256" key="6">
    <source>
        <dbReference type="ARBA" id="ARBA00038357"/>
    </source>
</evidence>
<dbReference type="GO" id="GO:0020037">
    <property type="term" value="F:heme binding"/>
    <property type="evidence" value="ECO:0007669"/>
    <property type="project" value="UniProtKB-ARBA"/>
</dbReference>
<evidence type="ECO:0000256" key="3">
    <source>
        <dbReference type="ARBA" id="ARBA00022723"/>
    </source>
</evidence>
<dbReference type="GO" id="GO:0046872">
    <property type="term" value="F:metal ion binding"/>
    <property type="evidence" value="ECO:0007669"/>
    <property type="project" value="UniProtKB-KW"/>
</dbReference>
<dbReference type="Proteomes" id="UP000053317">
    <property type="component" value="Unassembled WGS sequence"/>
</dbReference>
<feature type="transmembrane region" description="Helical" evidence="7">
    <location>
        <begin position="12"/>
        <end position="36"/>
    </location>
</feature>
<evidence type="ECO:0000256" key="2">
    <source>
        <dbReference type="ARBA" id="ARBA00022617"/>
    </source>
</evidence>
<gene>
    <name evidence="9" type="ORF">UCRPC4_g00375</name>
</gene>
<feature type="domain" description="Cytochrome b5 heme-binding" evidence="8">
    <location>
        <begin position="62"/>
        <end position="164"/>
    </location>
</feature>
<proteinExistence type="inferred from homology"/>
<evidence type="ECO:0000313" key="10">
    <source>
        <dbReference type="Proteomes" id="UP000053317"/>
    </source>
</evidence>
<evidence type="ECO:0000259" key="8">
    <source>
        <dbReference type="SMART" id="SM01117"/>
    </source>
</evidence>
<evidence type="ECO:0000256" key="1">
    <source>
        <dbReference type="ARBA" id="ARBA00004240"/>
    </source>
</evidence>
<evidence type="ECO:0000256" key="7">
    <source>
        <dbReference type="SAM" id="Phobius"/>
    </source>
</evidence>
<dbReference type="Pfam" id="PF00173">
    <property type="entry name" value="Cyt-b5"/>
    <property type="match status" value="1"/>
</dbReference>
<dbReference type="GO" id="GO:0016020">
    <property type="term" value="C:membrane"/>
    <property type="evidence" value="ECO:0007669"/>
    <property type="project" value="TreeGrafter"/>
</dbReference>
<comment type="similarity">
    <text evidence="6">Belongs to the cytochrome b5 family. MAPR subfamily.</text>
</comment>
<dbReference type="OrthoDB" id="547796at2759"/>
<keyword evidence="7" id="KW-1133">Transmembrane helix</keyword>
<comment type="subcellular location">
    <subcellularLocation>
        <location evidence="1">Endoplasmic reticulum</location>
    </subcellularLocation>
</comment>
<dbReference type="InterPro" id="IPR050577">
    <property type="entry name" value="MAPR/NEUFC/NENF-like"/>
</dbReference>
<dbReference type="InterPro" id="IPR036400">
    <property type="entry name" value="Cyt_B5-like_heme/steroid_sf"/>
</dbReference>